<keyword evidence="4" id="KW-1185">Reference proteome</keyword>
<keyword evidence="1" id="KW-0732">Signal</keyword>
<sequence>MRILLLILTIFIIFSGCIEENNLTQSNESAYQRPGNTTPENLSSTTLSSDEDIPEIEVTSFSSIYMHDNSENVLSYLFSWDNVPGNESKKLSDYLKNDLKIDWVSNAQIIKTNDNNTIRVFTPNNSLELKLADDKNTVLITPNHIQLKVKEENGKLCIYRAKEYGGADPEENKLGYNFNERYYAAYGLSIKNNGSKNLDFKLNELHIRDGDQIFNTINMDPYGFYVRSKLEVLSTLEKENKIENTTLSPGQTINGSVVFQVNSLYNESFLLMYNETPISSASFEKSIKALKTAERYNYSVVFGIPPYFNGDFEAFEPNLRVYPFIYPNWVNRSVFEFFNKVDSDSVLMSSPNDMNFTRIVYALKVVPEKNITMLSGKTRINVVDDAGEELINTSDSYGDDKIAILRNKTYELYSGESIDIPQTNLSNVTIIQTSFERYGNMDVGIICFNNQDIIMDDSQKINIAISNNLGVHFP</sequence>
<evidence type="ECO:0008006" key="5">
    <source>
        <dbReference type="Google" id="ProtNLM"/>
    </source>
</evidence>
<evidence type="ECO:0000313" key="4">
    <source>
        <dbReference type="Proteomes" id="UP000033096"/>
    </source>
</evidence>
<dbReference type="PROSITE" id="PS51257">
    <property type="entry name" value="PROKAR_LIPOPROTEIN"/>
    <property type="match status" value="1"/>
</dbReference>
<accession>A0A0E3Q690</accession>
<organism evidence="3 4">
    <name type="scientific">Methanosarcina vacuolata Z-761</name>
    <dbReference type="NCBI Taxonomy" id="1434123"/>
    <lineage>
        <taxon>Archaea</taxon>
        <taxon>Methanobacteriati</taxon>
        <taxon>Methanobacteriota</taxon>
        <taxon>Stenosarchaea group</taxon>
        <taxon>Methanomicrobia</taxon>
        <taxon>Methanosarcinales</taxon>
        <taxon>Methanosarcinaceae</taxon>
        <taxon>Methanosarcina</taxon>
    </lineage>
</organism>
<dbReference type="EMBL" id="CP009520">
    <property type="protein sequence ID" value="AKB44255.1"/>
    <property type="molecule type" value="Genomic_DNA"/>
</dbReference>
<feature type="region of interest" description="Disordered" evidence="2">
    <location>
        <begin position="28"/>
        <end position="49"/>
    </location>
</feature>
<dbReference type="GeneID" id="24810440"/>
<dbReference type="InterPro" id="IPR029050">
    <property type="entry name" value="Immunoprotect_excell_Ig-like"/>
</dbReference>
<dbReference type="Gene3D" id="2.60.40.1240">
    <property type="match status" value="1"/>
</dbReference>
<name>A0A0E3Q690_9EURY</name>
<evidence type="ECO:0000256" key="1">
    <source>
        <dbReference type="ARBA" id="ARBA00022729"/>
    </source>
</evidence>
<evidence type="ECO:0000313" key="3">
    <source>
        <dbReference type="EMBL" id="AKB44255.1"/>
    </source>
</evidence>
<feature type="compositionally biased region" description="Polar residues" evidence="2">
    <location>
        <begin position="28"/>
        <end position="48"/>
    </location>
</feature>
<reference evidence="3 4" key="1">
    <citation type="submission" date="2014-07" db="EMBL/GenBank/DDBJ databases">
        <title>Methanogenic archaea and the global carbon cycle.</title>
        <authorList>
            <person name="Henriksen J.R."/>
            <person name="Luke J."/>
            <person name="Reinhart S."/>
            <person name="Benedict M.N."/>
            <person name="Youngblut N.D."/>
            <person name="Metcalf M.E."/>
            <person name="Whitaker R.J."/>
            <person name="Metcalf W.W."/>
        </authorList>
    </citation>
    <scope>NUCLEOTIDE SEQUENCE [LARGE SCALE GENOMIC DNA]</scope>
    <source>
        <strain evidence="3 4">Z-761</strain>
    </source>
</reference>
<dbReference type="RefSeq" id="WP_048120798.1">
    <property type="nucleotide sequence ID" value="NZ_CP009520.1"/>
</dbReference>
<protein>
    <recommendedName>
        <fullName evidence="5">Lipoprotein</fullName>
    </recommendedName>
</protein>
<dbReference type="KEGG" id="mvc:MSVAZ_1986"/>
<gene>
    <name evidence="3" type="ORF">MSVAZ_1986</name>
</gene>
<dbReference type="PATRIC" id="fig|1434123.4.peg.2415"/>
<dbReference type="Proteomes" id="UP000033096">
    <property type="component" value="Chromosome"/>
</dbReference>
<proteinExistence type="predicted"/>
<dbReference type="HOGENOM" id="CLU_569405_0_0_2"/>
<evidence type="ECO:0000256" key="2">
    <source>
        <dbReference type="SAM" id="MobiDB-lite"/>
    </source>
</evidence>
<dbReference type="AlphaFoldDB" id="A0A0E3Q690"/>